<sequence>MGMGPPMPQRLRPSRNIDIDRIEHPDDGLLHEKRPPGKFPVAIEGKHIIAHGKPRTASTLLFNMVGVSNFLYLMRHEPNLVSYIEPKYIKDGQPYGEYLREGPAETTKIYKTHIDLEKFLRYDAVIFTTATTSKEAAAIKSSLEKQGHDVAYVQDMESLKGGGIPRIAHDFAFGYDLPKDDEEEMVEYFSKWEILRQCCGEQMSKYWKNDLTPEVYKKVALKDHPHPFCADHDIDEIEKGFMETKLYSKLDAYPNMRPFNKPSLRDGELNGTYCSSYNERIKTQALNFYGQPLPMENIRTGNWTEEEHSIFLEGLKRHGSSKPSKIAKMLETRTVMQVYTHMKDYIQQQVQSGNDDDDELVKVMQRPALEGGDLAIGDLALAYDETGKLILVDKTSMSEIQVEVQKPSDDT</sequence>
<reference evidence="3" key="1">
    <citation type="submission" date="2023-06" db="EMBL/GenBank/DDBJ databases">
        <title>Survivors Of The Sea: Transcriptome response of Skeletonema marinoi to long-term dormancy.</title>
        <authorList>
            <person name="Pinder M.I.M."/>
            <person name="Kourtchenko O."/>
            <person name="Robertson E.K."/>
            <person name="Larsson T."/>
            <person name="Maumus F."/>
            <person name="Osuna-Cruz C.M."/>
            <person name="Vancaester E."/>
            <person name="Stenow R."/>
            <person name="Vandepoele K."/>
            <person name="Ploug H."/>
            <person name="Bruchert V."/>
            <person name="Godhe A."/>
            <person name="Topel M."/>
        </authorList>
    </citation>
    <scope>NUCLEOTIDE SEQUENCE</scope>
    <source>
        <strain evidence="3">R05AC</strain>
    </source>
</reference>
<dbReference type="SUPFAM" id="SSF46689">
    <property type="entry name" value="Homeodomain-like"/>
    <property type="match status" value="1"/>
</dbReference>
<evidence type="ECO:0000259" key="1">
    <source>
        <dbReference type="PROSITE" id="PS50090"/>
    </source>
</evidence>
<keyword evidence="4" id="KW-1185">Reference proteome</keyword>
<dbReference type="PROSITE" id="PS51294">
    <property type="entry name" value="HTH_MYB"/>
    <property type="match status" value="1"/>
</dbReference>
<dbReference type="InterPro" id="IPR009057">
    <property type="entry name" value="Homeodomain-like_sf"/>
</dbReference>
<gene>
    <name evidence="3" type="ORF">QTG54_010795</name>
</gene>
<proteinExistence type="predicted"/>
<dbReference type="PANTHER" id="PTHR44042:SF67">
    <property type="entry name" value="MYB-LIKE PROTEIN I"/>
    <property type="match status" value="1"/>
</dbReference>
<dbReference type="Pfam" id="PF00249">
    <property type="entry name" value="Myb_DNA-binding"/>
    <property type="match status" value="1"/>
</dbReference>
<dbReference type="CDD" id="cd00167">
    <property type="entry name" value="SANT"/>
    <property type="match status" value="1"/>
</dbReference>
<evidence type="ECO:0000313" key="3">
    <source>
        <dbReference type="EMBL" id="KAK1738765.1"/>
    </source>
</evidence>
<protein>
    <recommendedName>
        <fullName evidence="5">Myb-like domain-containing protein</fullName>
    </recommendedName>
</protein>
<dbReference type="PANTHER" id="PTHR44042">
    <property type="entry name" value="DUPLICATED HOMEODOMAIN-LIKE SUPERFAMILY PROTEIN-RELATED"/>
    <property type="match status" value="1"/>
</dbReference>
<dbReference type="Proteomes" id="UP001224775">
    <property type="component" value="Unassembled WGS sequence"/>
</dbReference>
<dbReference type="Gene3D" id="1.10.10.60">
    <property type="entry name" value="Homeodomain-like"/>
    <property type="match status" value="1"/>
</dbReference>
<comment type="caution">
    <text evidence="3">The sequence shown here is derived from an EMBL/GenBank/DDBJ whole genome shotgun (WGS) entry which is preliminary data.</text>
</comment>
<dbReference type="EMBL" id="JATAAI010000020">
    <property type="protein sequence ID" value="KAK1738765.1"/>
    <property type="molecule type" value="Genomic_DNA"/>
</dbReference>
<dbReference type="SMART" id="SM00717">
    <property type="entry name" value="SANT"/>
    <property type="match status" value="1"/>
</dbReference>
<organism evidence="3 4">
    <name type="scientific">Skeletonema marinoi</name>
    <dbReference type="NCBI Taxonomy" id="267567"/>
    <lineage>
        <taxon>Eukaryota</taxon>
        <taxon>Sar</taxon>
        <taxon>Stramenopiles</taxon>
        <taxon>Ochrophyta</taxon>
        <taxon>Bacillariophyta</taxon>
        <taxon>Coscinodiscophyceae</taxon>
        <taxon>Thalassiosirophycidae</taxon>
        <taxon>Thalassiosirales</taxon>
        <taxon>Skeletonemataceae</taxon>
        <taxon>Skeletonema</taxon>
        <taxon>Skeletonema marinoi-dohrnii complex</taxon>
    </lineage>
</organism>
<evidence type="ECO:0000313" key="4">
    <source>
        <dbReference type="Proteomes" id="UP001224775"/>
    </source>
</evidence>
<dbReference type="PROSITE" id="PS50090">
    <property type="entry name" value="MYB_LIKE"/>
    <property type="match status" value="1"/>
</dbReference>
<accession>A0AAD9DAL2</accession>
<dbReference type="InterPro" id="IPR017930">
    <property type="entry name" value="Myb_dom"/>
</dbReference>
<evidence type="ECO:0008006" key="5">
    <source>
        <dbReference type="Google" id="ProtNLM"/>
    </source>
</evidence>
<feature type="domain" description="Myb-like" evidence="1">
    <location>
        <begin position="295"/>
        <end position="346"/>
    </location>
</feature>
<name>A0AAD9DAL2_9STRA</name>
<dbReference type="InterPro" id="IPR001005">
    <property type="entry name" value="SANT/Myb"/>
</dbReference>
<dbReference type="AlphaFoldDB" id="A0AAD9DAL2"/>
<evidence type="ECO:0000259" key="2">
    <source>
        <dbReference type="PROSITE" id="PS51294"/>
    </source>
</evidence>
<feature type="domain" description="HTH myb-type" evidence="2">
    <location>
        <begin position="295"/>
        <end position="350"/>
    </location>
</feature>